<dbReference type="InterPro" id="IPR014776">
    <property type="entry name" value="4pyrrole_Mease_sub2"/>
</dbReference>
<dbReference type="Proteomes" id="UP000501602">
    <property type="component" value="Chromosome"/>
</dbReference>
<evidence type="ECO:0000256" key="4">
    <source>
        <dbReference type="ARBA" id="ARBA00022603"/>
    </source>
</evidence>
<evidence type="ECO:0000256" key="1">
    <source>
        <dbReference type="ARBA" id="ARBA00005879"/>
    </source>
</evidence>
<dbReference type="InterPro" id="IPR000878">
    <property type="entry name" value="4pyrrol_Mease"/>
</dbReference>
<dbReference type="PANTHER" id="PTHR45790">
    <property type="entry name" value="SIROHEME SYNTHASE-RELATED"/>
    <property type="match status" value="1"/>
</dbReference>
<gene>
    <name evidence="14" type="primary">cobA</name>
    <name evidence="14" type="ORF">HER31_18735</name>
</gene>
<evidence type="ECO:0000256" key="11">
    <source>
        <dbReference type="ARBA" id="ARBA00025705"/>
    </source>
</evidence>
<evidence type="ECO:0000259" key="13">
    <source>
        <dbReference type="Pfam" id="PF00590"/>
    </source>
</evidence>
<keyword evidence="15" id="KW-1185">Reference proteome</keyword>
<dbReference type="Gene3D" id="3.30.950.10">
    <property type="entry name" value="Methyltransferase, Cobalt-precorrin-4 Transmethylase, Domain 2"/>
    <property type="match status" value="1"/>
</dbReference>
<dbReference type="UniPathway" id="UPA00262">
    <property type="reaction ID" value="UER00211"/>
</dbReference>
<evidence type="ECO:0000256" key="7">
    <source>
        <dbReference type="ARBA" id="ARBA00023002"/>
    </source>
</evidence>
<dbReference type="CDD" id="cd11642">
    <property type="entry name" value="SUMT"/>
    <property type="match status" value="1"/>
</dbReference>
<keyword evidence="4 14" id="KW-0489">Methyltransferase</keyword>
<dbReference type="NCBIfam" id="NF004790">
    <property type="entry name" value="PRK06136.1"/>
    <property type="match status" value="1"/>
</dbReference>
<comment type="similarity">
    <text evidence="1">Belongs to the precorrin methyltransferase family.</text>
</comment>
<evidence type="ECO:0000256" key="5">
    <source>
        <dbReference type="ARBA" id="ARBA00022679"/>
    </source>
</evidence>
<keyword evidence="9" id="KW-0627">Porphyrin biosynthesis</keyword>
<dbReference type="PANTHER" id="PTHR45790:SF1">
    <property type="entry name" value="SIROHEME SYNTHASE"/>
    <property type="match status" value="1"/>
</dbReference>
<dbReference type="SUPFAM" id="SSF53790">
    <property type="entry name" value="Tetrapyrrole methylase"/>
    <property type="match status" value="1"/>
</dbReference>
<evidence type="ECO:0000256" key="8">
    <source>
        <dbReference type="ARBA" id="ARBA00023239"/>
    </source>
</evidence>
<sequence>MERTNALTHPVLLVGAGPGDPGLLTLHALTAIQNAEVILVDALVSEPIRELIPTAVEVIEVGKRCGKHSMDQRQIEHIMVAKALSGAKVVRLKGGDAMMFARVGEEMLALKKAGLSYRVVPGVTAASAASAYGAMPMTHRDVAQGVTLITGHGKQGTIADWQPYVISGHTLVIYMGLKQVSHIEQGLLAAGMAPTMPVAIVGQASQVGQQRLTATLAELSELANQPNLPTPAAIIVGEVVQFSESLDWFEPTQAQLASLGANADKLAM</sequence>
<keyword evidence="5 14" id="KW-0808">Transferase</keyword>
<dbReference type="KEGG" id="fes:HER31_18735"/>
<evidence type="ECO:0000256" key="6">
    <source>
        <dbReference type="ARBA" id="ARBA00022691"/>
    </source>
</evidence>
<dbReference type="Pfam" id="PF00590">
    <property type="entry name" value="TP_methylase"/>
    <property type="match status" value="1"/>
</dbReference>
<dbReference type="PROSITE" id="PS00839">
    <property type="entry name" value="SUMT_1"/>
    <property type="match status" value="1"/>
</dbReference>
<name>A0A6H1UIM9_9GAMM</name>
<evidence type="ECO:0000256" key="3">
    <source>
        <dbReference type="ARBA" id="ARBA00022573"/>
    </source>
</evidence>
<dbReference type="EMBL" id="CP051180">
    <property type="protein sequence ID" value="QIZ78967.1"/>
    <property type="molecule type" value="Genomic_DNA"/>
</dbReference>
<evidence type="ECO:0000313" key="15">
    <source>
        <dbReference type="Proteomes" id="UP000501602"/>
    </source>
</evidence>
<feature type="domain" description="Tetrapyrrole methylase" evidence="13">
    <location>
        <begin position="11"/>
        <end position="219"/>
    </location>
</feature>
<dbReference type="GO" id="GO:0019354">
    <property type="term" value="P:siroheme biosynthetic process"/>
    <property type="evidence" value="ECO:0007669"/>
    <property type="project" value="UniProtKB-UniPathway"/>
</dbReference>
<organism evidence="14 15">
    <name type="scientific">Ferrimonas lipolytica</name>
    <dbReference type="NCBI Taxonomy" id="2724191"/>
    <lineage>
        <taxon>Bacteria</taxon>
        <taxon>Pseudomonadati</taxon>
        <taxon>Pseudomonadota</taxon>
        <taxon>Gammaproteobacteria</taxon>
        <taxon>Alteromonadales</taxon>
        <taxon>Ferrimonadaceae</taxon>
        <taxon>Ferrimonas</taxon>
    </lineage>
</organism>
<accession>A0A6H1UIM9</accession>
<protein>
    <recommendedName>
        <fullName evidence="2">uroporphyrinogen-III C-methyltransferase</fullName>
        <ecNumber evidence="2">2.1.1.107</ecNumber>
    </recommendedName>
</protein>
<dbReference type="FunFam" id="3.30.950.10:FF:000001">
    <property type="entry name" value="Siroheme synthase"/>
    <property type="match status" value="1"/>
</dbReference>
<comment type="pathway">
    <text evidence="11">Porphyrin-containing compound metabolism; siroheme biosynthesis; precorrin-2 from uroporphyrinogen III: step 1/1.</text>
</comment>
<dbReference type="GO" id="GO:0004851">
    <property type="term" value="F:uroporphyrin-III C-methyltransferase activity"/>
    <property type="evidence" value="ECO:0007669"/>
    <property type="project" value="UniProtKB-EC"/>
</dbReference>
<dbReference type="NCBIfam" id="TIGR01469">
    <property type="entry name" value="cobA_cysG_Cterm"/>
    <property type="match status" value="1"/>
</dbReference>
<keyword evidence="3" id="KW-0169">Cobalamin biosynthesis</keyword>
<proteinExistence type="inferred from homology"/>
<dbReference type="InterPro" id="IPR006366">
    <property type="entry name" value="CobA/CysG_C"/>
</dbReference>
<evidence type="ECO:0000313" key="14">
    <source>
        <dbReference type="EMBL" id="QIZ78967.1"/>
    </source>
</evidence>
<comment type="pathway">
    <text evidence="12">Cofactor biosynthesis; adenosylcobalamin biosynthesis; precorrin-2 from uroporphyrinogen III: step 1/1.</text>
</comment>
<dbReference type="GO" id="GO:0016491">
    <property type="term" value="F:oxidoreductase activity"/>
    <property type="evidence" value="ECO:0007669"/>
    <property type="project" value="UniProtKB-KW"/>
</dbReference>
<dbReference type="GO" id="GO:0009236">
    <property type="term" value="P:cobalamin biosynthetic process"/>
    <property type="evidence" value="ECO:0007669"/>
    <property type="project" value="UniProtKB-KW"/>
</dbReference>
<evidence type="ECO:0000256" key="9">
    <source>
        <dbReference type="ARBA" id="ARBA00023244"/>
    </source>
</evidence>
<evidence type="ECO:0000256" key="2">
    <source>
        <dbReference type="ARBA" id="ARBA00012162"/>
    </source>
</evidence>
<dbReference type="AlphaFoldDB" id="A0A6H1UIM9"/>
<dbReference type="InterPro" id="IPR050161">
    <property type="entry name" value="Siro_Cobalamin_biosynth"/>
</dbReference>
<keyword evidence="7" id="KW-0560">Oxidoreductase</keyword>
<keyword evidence="8" id="KW-0456">Lyase</keyword>
<dbReference type="Gene3D" id="3.40.1010.10">
    <property type="entry name" value="Cobalt-precorrin-4 Transmethylase, Domain 1"/>
    <property type="match status" value="1"/>
</dbReference>
<dbReference type="InterPro" id="IPR014777">
    <property type="entry name" value="4pyrrole_Mease_sub1"/>
</dbReference>
<reference evidence="14 15" key="1">
    <citation type="submission" date="2020-04" db="EMBL/GenBank/DDBJ databases">
        <title>Ferrimonas sp. S7 isolated from sea water.</title>
        <authorList>
            <person name="Bae S.S."/>
            <person name="Baek K."/>
        </authorList>
    </citation>
    <scope>NUCLEOTIDE SEQUENCE [LARGE SCALE GENOMIC DNA]</scope>
    <source>
        <strain evidence="14 15">S7</strain>
    </source>
</reference>
<dbReference type="GO" id="GO:0032259">
    <property type="term" value="P:methylation"/>
    <property type="evidence" value="ECO:0007669"/>
    <property type="project" value="UniProtKB-KW"/>
</dbReference>
<evidence type="ECO:0000256" key="10">
    <source>
        <dbReference type="ARBA" id="ARBA00023268"/>
    </source>
</evidence>
<keyword evidence="10" id="KW-0511">Multifunctional enzyme</keyword>
<keyword evidence="6" id="KW-0949">S-adenosyl-L-methionine</keyword>
<dbReference type="InterPro" id="IPR035996">
    <property type="entry name" value="4pyrrol_Methylase_sf"/>
</dbReference>
<dbReference type="InterPro" id="IPR003043">
    <property type="entry name" value="Uropor_MeTrfase_CS"/>
</dbReference>
<dbReference type="FunFam" id="3.40.1010.10:FF:000001">
    <property type="entry name" value="Siroheme synthase"/>
    <property type="match status" value="1"/>
</dbReference>
<evidence type="ECO:0000256" key="12">
    <source>
        <dbReference type="ARBA" id="ARBA00060548"/>
    </source>
</evidence>
<dbReference type="GO" id="GO:0016829">
    <property type="term" value="F:lyase activity"/>
    <property type="evidence" value="ECO:0007669"/>
    <property type="project" value="UniProtKB-KW"/>
</dbReference>
<dbReference type="EC" id="2.1.1.107" evidence="2"/>